<dbReference type="OrthoDB" id="4062651at2759"/>
<keyword evidence="1" id="KW-0547">Nucleotide-binding</keyword>
<organism evidence="4 5">
    <name type="scientific">Exidia glandulosa HHB12029</name>
    <dbReference type="NCBI Taxonomy" id="1314781"/>
    <lineage>
        <taxon>Eukaryota</taxon>
        <taxon>Fungi</taxon>
        <taxon>Dikarya</taxon>
        <taxon>Basidiomycota</taxon>
        <taxon>Agaricomycotina</taxon>
        <taxon>Agaricomycetes</taxon>
        <taxon>Auriculariales</taxon>
        <taxon>Exidiaceae</taxon>
        <taxon>Exidia</taxon>
    </lineage>
</organism>
<dbReference type="GO" id="GO:0005886">
    <property type="term" value="C:plasma membrane"/>
    <property type="evidence" value="ECO:0007669"/>
    <property type="project" value="TreeGrafter"/>
</dbReference>
<dbReference type="InParanoid" id="A0A165KAQ1"/>
<dbReference type="Pfam" id="PF07714">
    <property type="entry name" value="PK_Tyr_Ser-Thr"/>
    <property type="match status" value="1"/>
</dbReference>
<proteinExistence type="predicted"/>
<dbReference type="EMBL" id="KV425947">
    <property type="protein sequence ID" value="KZV96055.1"/>
    <property type="molecule type" value="Genomic_DNA"/>
</dbReference>
<keyword evidence="4" id="KW-0418">Kinase</keyword>
<keyword evidence="5" id="KW-1185">Reference proteome</keyword>
<dbReference type="SUPFAM" id="SSF56112">
    <property type="entry name" value="Protein kinase-like (PK-like)"/>
    <property type="match status" value="1"/>
</dbReference>
<dbReference type="Proteomes" id="UP000077266">
    <property type="component" value="Unassembled WGS sequence"/>
</dbReference>
<dbReference type="AlphaFoldDB" id="A0A165KAQ1"/>
<dbReference type="InterPro" id="IPR011009">
    <property type="entry name" value="Kinase-like_dom_sf"/>
</dbReference>
<dbReference type="GO" id="GO:0004672">
    <property type="term" value="F:protein kinase activity"/>
    <property type="evidence" value="ECO:0007669"/>
    <property type="project" value="InterPro"/>
</dbReference>
<sequence>MDAPQSIRLLSPSGAAHAMKAGSIVTVEGVNAHSDTRICMLPTLPGVRTQLGVDLDIGALVALKTRRSEPAREASTLEISIWRRARHSRILPLLALHRGSAATVLVSPWLSQGTIAEYLVARPWANRRRLVFQVAQAVQFLHDILHVLHGKISCDTVLISQDGDAQLSDFSASRAAGDAVMANVRPRRIAGSANEGKNASQTDKTSAYDVYSFGWFIYQTYTDVSPKQLASNPAWRSMIRRGFIPEQPALPSLARMRGLDNVLWSVCVSSWQLSPVARPRMREIVVLIADNGDVISRDVDSAFAVDVPSDRQRALHCNVSAVTGRLSRAVLSLHSRFVVQRTLSQKLAIPALLELAAQHIFGWSDDLYADWCRYLGIEHIATLRATSESSAALKIRKREFEVTYRLHAAYAHLLSVRLNSAQHQIVMIGWPARLGHPENGLLSEVTNSTQAEDMWSLFSDFA</sequence>
<evidence type="ECO:0000259" key="3">
    <source>
        <dbReference type="PROSITE" id="PS50011"/>
    </source>
</evidence>
<gene>
    <name evidence="4" type="ORF">EXIGLDRAFT_747801</name>
</gene>
<feature type="domain" description="Protein kinase" evidence="3">
    <location>
        <begin position="13"/>
        <end position="295"/>
    </location>
</feature>
<evidence type="ECO:0000313" key="5">
    <source>
        <dbReference type="Proteomes" id="UP000077266"/>
    </source>
</evidence>
<dbReference type="PROSITE" id="PS50011">
    <property type="entry name" value="PROTEIN_KINASE_DOM"/>
    <property type="match status" value="1"/>
</dbReference>
<dbReference type="InterPro" id="IPR001245">
    <property type="entry name" value="Ser-Thr/Tyr_kinase_cat_dom"/>
</dbReference>
<dbReference type="PANTHER" id="PTHR27001">
    <property type="entry name" value="OS01G0253100 PROTEIN"/>
    <property type="match status" value="1"/>
</dbReference>
<evidence type="ECO:0000256" key="2">
    <source>
        <dbReference type="ARBA" id="ARBA00022840"/>
    </source>
</evidence>
<keyword evidence="4" id="KW-0808">Transferase</keyword>
<name>A0A165KAQ1_EXIGL</name>
<evidence type="ECO:0000313" key="4">
    <source>
        <dbReference type="EMBL" id="KZV96055.1"/>
    </source>
</evidence>
<protein>
    <submittedName>
        <fullName evidence="4">Kinase-like protein</fullName>
    </submittedName>
</protein>
<dbReference type="PANTHER" id="PTHR27001:SF931">
    <property type="entry name" value="OS11G0664100 PROTEIN"/>
    <property type="match status" value="1"/>
</dbReference>
<dbReference type="InterPro" id="IPR000719">
    <property type="entry name" value="Prot_kinase_dom"/>
</dbReference>
<reference evidence="4 5" key="1">
    <citation type="journal article" date="2016" name="Mol. Biol. Evol.">
        <title>Comparative Genomics of Early-Diverging Mushroom-Forming Fungi Provides Insights into the Origins of Lignocellulose Decay Capabilities.</title>
        <authorList>
            <person name="Nagy L.G."/>
            <person name="Riley R."/>
            <person name="Tritt A."/>
            <person name="Adam C."/>
            <person name="Daum C."/>
            <person name="Floudas D."/>
            <person name="Sun H."/>
            <person name="Yadav J.S."/>
            <person name="Pangilinan J."/>
            <person name="Larsson K.H."/>
            <person name="Matsuura K."/>
            <person name="Barry K."/>
            <person name="Labutti K."/>
            <person name="Kuo R."/>
            <person name="Ohm R.A."/>
            <person name="Bhattacharya S.S."/>
            <person name="Shirouzu T."/>
            <person name="Yoshinaga Y."/>
            <person name="Martin F.M."/>
            <person name="Grigoriev I.V."/>
            <person name="Hibbett D.S."/>
        </authorList>
    </citation>
    <scope>NUCLEOTIDE SEQUENCE [LARGE SCALE GENOMIC DNA]</scope>
    <source>
        <strain evidence="4 5">HHB12029</strain>
    </source>
</reference>
<keyword evidence="2" id="KW-0067">ATP-binding</keyword>
<dbReference type="Gene3D" id="1.10.510.10">
    <property type="entry name" value="Transferase(Phosphotransferase) domain 1"/>
    <property type="match status" value="1"/>
</dbReference>
<dbReference type="GO" id="GO:0005524">
    <property type="term" value="F:ATP binding"/>
    <property type="evidence" value="ECO:0007669"/>
    <property type="project" value="UniProtKB-KW"/>
</dbReference>
<evidence type="ECO:0000256" key="1">
    <source>
        <dbReference type="ARBA" id="ARBA00022741"/>
    </source>
</evidence>
<accession>A0A165KAQ1</accession>